<accession>A0A2Z6R348</accession>
<proteinExistence type="predicted"/>
<protein>
    <submittedName>
        <fullName evidence="1">Uncharacterized protein</fullName>
    </submittedName>
</protein>
<keyword evidence="2" id="KW-1185">Reference proteome</keyword>
<dbReference type="SUPFAM" id="SSF47769">
    <property type="entry name" value="SAM/Pointed domain"/>
    <property type="match status" value="1"/>
</dbReference>
<reference evidence="1 2" key="1">
    <citation type="submission" date="2017-11" db="EMBL/GenBank/DDBJ databases">
        <title>The genome of Rhizophagus clarus HR1 reveals common genetic basis of auxotrophy among arbuscular mycorrhizal fungi.</title>
        <authorList>
            <person name="Kobayashi Y."/>
        </authorList>
    </citation>
    <scope>NUCLEOTIDE SEQUENCE [LARGE SCALE GENOMIC DNA]</scope>
    <source>
        <strain evidence="1 2">HR1</strain>
    </source>
</reference>
<dbReference type="AlphaFoldDB" id="A0A2Z6R348"/>
<name>A0A2Z6R348_9GLOM</name>
<dbReference type="Gene3D" id="1.10.150.50">
    <property type="entry name" value="Transcription Factor, Ets-1"/>
    <property type="match status" value="1"/>
</dbReference>
<evidence type="ECO:0000313" key="1">
    <source>
        <dbReference type="EMBL" id="GBB92074.1"/>
    </source>
</evidence>
<evidence type="ECO:0000313" key="2">
    <source>
        <dbReference type="Proteomes" id="UP000247702"/>
    </source>
</evidence>
<organism evidence="1 2">
    <name type="scientific">Rhizophagus clarus</name>
    <dbReference type="NCBI Taxonomy" id="94130"/>
    <lineage>
        <taxon>Eukaryota</taxon>
        <taxon>Fungi</taxon>
        <taxon>Fungi incertae sedis</taxon>
        <taxon>Mucoromycota</taxon>
        <taxon>Glomeromycotina</taxon>
        <taxon>Glomeromycetes</taxon>
        <taxon>Glomerales</taxon>
        <taxon>Glomeraceae</taxon>
        <taxon>Rhizophagus</taxon>
    </lineage>
</organism>
<comment type="caution">
    <text evidence="1">The sequence shown here is derived from an EMBL/GenBank/DDBJ whole genome shotgun (WGS) entry which is preliminary data.</text>
</comment>
<gene>
    <name evidence="1" type="ORF">RclHR1_01960024</name>
</gene>
<dbReference type="EMBL" id="BEXD01001068">
    <property type="protein sequence ID" value="GBB92074.1"/>
    <property type="molecule type" value="Genomic_DNA"/>
</dbReference>
<dbReference type="Proteomes" id="UP000247702">
    <property type="component" value="Unassembled WGS sequence"/>
</dbReference>
<sequence>MSLFALINRQLHSRQTLQFFTSVKRSQFFNLPIPASKRIPFRHFNTHKVFLKTYKLTDPSELPERIIDHLRLNLREYHWNDEDWKIQRQNILNIINHKFAKDNLPLDKNYKREGIVTKYVSEAIKELNKINFINELPSHFDIKDSEFSNVKNWSPKKVKQFLQEKLDNQLTAEAEIFFDEFQINGSDLLNLTSEITQSFGLTPEFDKELQKIIKSLNAKTIYIKTFDKKTGTPLESFEKHVMHDDNDLYKFLREVYGKGLELINNNDGYYCEYPILIRSFREIHDNKFYRVDPSEFILKSRLAEGNKWKQLEDKITEDETFYAIRNELPTTTVMHDRIIFGTDGNKRMEWDGILYSHEEAIFCEAKHKMAEGHLDNLIRRIEELKENERDEIIPPEINKGKTYIGAACGTYFPKEVQSKADEKGLISIFPSGNRYRVDIPDKVSARNFFQIPKLFQGLDLFFRNADKK</sequence>
<dbReference type="InterPro" id="IPR013761">
    <property type="entry name" value="SAM/pointed_sf"/>
</dbReference>